<dbReference type="Gene3D" id="2.180.10.10">
    <property type="entry name" value="RHS repeat-associated core"/>
    <property type="match status" value="3"/>
</dbReference>
<keyword evidence="4" id="KW-0677">Repeat</keyword>
<comment type="caution">
    <text evidence="8">The sequence shown here is derived from an EMBL/GenBank/DDBJ whole genome shotgun (WGS) entry which is preliminary data.</text>
</comment>
<evidence type="ECO:0000256" key="6">
    <source>
        <dbReference type="SAM" id="Phobius"/>
    </source>
</evidence>
<feature type="domain" description="Teneurin-like YD-shell" evidence="7">
    <location>
        <begin position="1601"/>
        <end position="1740"/>
    </location>
</feature>
<evidence type="ECO:0000313" key="9">
    <source>
        <dbReference type="Proteomes" id="UP000297422"/>
    </source>
</evidence>
<organism evidence="8 9">
    <name type="scientific">Leptospira stimsonii</name>
    <dbReference type="NCBI Taxonomy" id="2202203"/>
    <lineage>
        <taxon>Bacteria</taxon>
        <taxon>Pseudomonadati</taxon>
        <taxon>Spirochaetota</taxon>
        <taxon>Spirochaetia</taxon>
        <taxon>Leptospirales</taxon>
        <taxon>Leptospiraceae</taxon>
        <taxon>Leptospira</taxon>
    </lineage>
</organism>
<keyword evidence="5" id="KW-0843">Virulence</keyword>
<feature type="domain" description="Teneurin-like YD-shell" evidence="7">
    <location>
        <begin position="1975"/>
        <end position="2079"/>
    </location>
</feature>
<evidence type="ECO:0000256" key="1">
    <source>
        <dbReference type="ARBA" id="ARBA00004613"/>
    </source>
</evidence>
<gene>
    <name evidence="8" type="ORF">EHQ90_05490</name>
</gene>
<keyword evidence="6" id="KW-0812">Transmembrane</keyword>
<evidence type="ECO:0000313" key="8">
    <source>
        <dbReference type="EMBL" id="TGM18976.1"/>
    </source>
</evidence>
<dbReference type="InterPro" id="IPR056823">
    <property type="entry name" value="TEN-like_YD-shell"/>
</dbReference>
<dbReference type="Proteomes" id="UP000297422">
    <property type="component" value="Unassembled WGS sequence"/>
</dbReference>
<dbReference type="InterPro" id="IPR022385">
    <property type="entry name" value="Rhs_assc_core"/>
</dbReference>
<dbReference type="Pfam" id="PF03534">
    <property type="entry name" value="SpvB"/>
    <property type="match status" value="1"/>
</dbReference>
<keyword evidence="2" id="KW-0964">Secreted</keyword>
<dbReference type="InterPro" id="IPR013517">
    <property type="entry name" value="FG-GAP"/>
</dbReference>
<dbReference type="PANTHER" id="PTHR32305">
    <property type="match status" value="1"/>
</dbReference>
<dbReference type="InterPro" id="IPR003284">
    <property type="entry name" value="Sal_SpvB"/>
</dbReference>
<feature type="transmembrane region" description="Helical" evidence="6">
    <location>
        <begin position="1881"/>
        <end position="1898"/>
    </location>
</feature>
<evidence type="ECO:0000256" key="3">
    <source>
        <dbReference type="ARBA" id="ARBA00022729"/>
    </source>
</evidence>
<dbReference type="SUPFAM" id="SSF69318">
    <property type="entry name" value="Integrin alpha N-terminal domain"/>
    <property type="match status" value="2"/>
</dbReference>
<dbReference type="RefSeq" id="WP_135684315.1">
    <property type="nucleotide sequence ID" value="NZ_RQEQ01000037.1"/>
</dbReference>
<evidence type="ECO:0000259" key="7">
    <source>
        <dbReference type="Pfam" id="PF25023"/>
    </source>
</evidence>
<dbReference type="InterPro" id="IPR050708">
    <property type="entry name" value="T6SS_VgrG/RHS"/>
</dbReference>
<dbReference type="InterPro" id="IPR031325">
    <property type="entry name" value="RHS_repeat"/>
</dbReference>
<reference evidence="9" key="1">
    <citation type="journal article" date="2019" name="PLoS Negl. Trop. Dis.">
        <title>Revisiting the worldwide diversity of Leptospira species in the environment.</title>
        <authorList>
            <person name="Vincent A.T."/>
            <person name="Schiettekatte O."/>
            <person name="Bourhy P."/>
            <person name="Veyrier F.J."/>
            <person name="Picardeau M."/>
        </authorList>
    </citation>
    <scope>NUCLEOTIDE SEQUENCE [LARGE SCALE GENOMIC DNA]</scope>
    <source>
        <strain evidence="9">201702407</strain>
    </source>
</reference>
<keyword evidence="9" id="KW-1185">Reference proteome</keyword>
<dbReference type="Pfam" id="PF05593">
    <property type="entry name" value="RHS_repeat"/>
    <property type="match status" value="2"/>
</dbReference>
<comment type="subcellular location">
    <subcellularLocation>
        <location evidence="1">Secreted</location>
    </subcellularLocation>
</comment>
<evidence type="ECO:0000256" key="4">
    <source>
        <dbReference type="ARBA" id="ARBA00022737"/>
    </source>
</evidence>
<sequence>MKSKKYLLVTALLLLNALFLINWISLASIASFFSSLVTNEEHTIPLPLPDVSIDHTGKASFSISIDAPPGAGDVIPSISLSYRSGSPDFGFLGKGWSLSGFPKVTKNSSFGIHGGSTDQYTSDLTGDLRSSGSPGLFKTKTETFQKVSKNTNGWLIREKTGAESLFGSIPASYSKIQDSSGNEIAWALDQVRDMNGNGYDINYFDSNTLADFAPKEIRYVRGNARIVFEYENRGNSFFKVFRYSQGAVRNSQLSMIRVFAKDASGTESEVATYGFSYRMQSGELLLETVSRTNYEPLTFSYTNSSPAVTSYSAASSSFQLTYRALDDSKQRDCDFAAMVCLCSASAACMQASFGLAGEVCRSNVENIGDVCQNGVENSFTSIVDVSGDGTPELIRVLGDKNGQYFSKLDMSSWENPTSSLPIHNDTLGDRLNLNANGRILPGDVNGDGKTDFVVLERNGQPVRIFYGPNFNSVTVSGVTAKFPNNASDSRNRHYVADMNGDGKADFIQANDQLRLEVFLSNGSGFNYNQTLTLSDFGNTFQQFADLDQNGVPDFIRIDGLSTQRLLVTFFESNGGTLQEIETSELNGNFASAGDQFLADVNGDGYVDFVYYTPTDTDKGYLNIRLFDGRKFHAEAGWANNVTVNGTIASQDLQNMSIPSSNGYALYDINNDSSPDRVYYFGDYYQIEIYNPSTDSYLPPFNVNWSNDTTVDINFDGENDRIRAGTFFLQQQINVWFGPNDTYHLVNVDQAAMTPPPADVNAIQAMSVKAYSNWKNRKEFADVNGDGRADFIRFYNGNAKVSFSSPSSSGLPDFSRDGDVDYTTDALLQTADLNGDGRSELIGLESGALGMAVPIPSNIPFIGTLLFRNIPFHSAAKPTVIRFTPSVPNGLIAAVDSAYGRKLELTYDVAKQKVTPTTFDSSKPNVLPQVGPDFVVSKIVEKANADINASTTFQYRYPKLFWNGLRNLGSLGFSEIVQTDQISNLTTVTQYGDSSLELAGIANRSATYKSGILLSEISNNYTRSVLGDGTIRIRQNGSTQIEYQNGSALRSTNTNLTYDSYGNTLNKTTSIEGSVLEERTVYENDSSAWLLGKPLRLESYKDGELVSLKEYVYSGLQLYQEKTFMGGSHWNIQTILQYDSFGNPIQVQDTRGNIVQLEMDNVVHKFPVKITNGIGHTTTKEYDLTKGFEIANIDINGNRSDTHYDKFGRVVETIPPGLSDPLEKVEYINTGHPTDQRVRTTIQREDGEESWMVQYFNSRGQATKKESSLVDAAVLVEESIYDNEGKLIKSIAPYLQGQTPFSWSDFEYDSEGRQKKVIGSDGKITELDINGFDATTRTTQNGTLVSTINSYGNEKGELLEKVIQGKSTKFQYKANGKIQRVTDPDNGITTIETDFIGRQTRVSNPNTGTVQYEYDSVGNLTEQRYGNGSVIRFQYDSFGRVISVIGTSSTGETQTQIYEYDDPSVANGKGRLTKVTDALGTTEFGYDVRGNQTLLRKRLIEDDMTFLIEKTYNFQNQIASVTYPDGTLLRNLYSKAGYLSGVTLTPGNGEGSDFPLVQYQGPLIDGSGVKIQRILGNGVNTDIVFDPAKKRPLGITVRKDGEVYQNLSYEYDANGNFTKIEDKVVPSRTQTFQYDSLNRLTLAAGKYGTEDYQYNDAGQILKKGNQTYSYTNPQHKTAVTRVVNPALNQTIDYAYDGSGNMIGRNEETMEYDPFQKLKRMNTQNGEAITFDYDFSGTRIRKTNTNTNTRTISLGGLYEVVLTPGKSPQHTLYFRGLSGDLVAQWSRTDAALRTSFNNEEQEENLISWIGVSKSNGKNSEQKTGNLGFSLPIEIRTKATNVFSKENFSFIVTQLSGKAIQVTSYARIRFVNLIAQLFTLQGKIFTYSIILLFGIGFVFLTKDQNRFPILLRLTMPLLILSMNVSSCSVLMPQGSGDPPWILPPIVPATTPTVGQPYNSGGSGGGASGAPVSGMIFFHPDHLGSITMITDGQGNRVAGGEMGGASFIGYKPYGEIQRNDSGGPDIFRYKYTGQEEDRETGLYYYNARYYDPVIGRFTQADSIFNTGSPMAMDLYMYTEGNPIRFRDPSGHSLDFPGVVHMFNQILKNTIHSFNNFFKNPMESINEFMHVMEGKGRRNKSDPTIKRINDASSFIRKLVTNSKFLGSVLEGLLDYTVSLVYNAFTGKPAPYLTYHNGSFLVHNSYFAGHDFLGLGSKGAYVTGGVGHVSDEDSAAVIKHEVGHMRQFQDNSGMRNVGGHDHGIKFIEYEADILQGTINYSATPYHFYNLLGPGGLSTLAAVNLWYDKFSSPRSMILLDIMRNPFSYNPSTYSSNYLLRIYLDSLN</sequence>
<name>A0ABY2N9I8_9LEPT</name>
<proteinExistence type="predicted"/>
<dbReference type="Pfam" id="PF25023">
    <property type="entry name" value="TEN_YD-shell"/>
    <property type="match status" value="2"/>
</dbReference>
<keyword evidence="6" id="KW-0472">Membrane</keyword>
<dbReference type="NCBIfam" id="TIGR03696">
    <property type="entry name" value="Rhs_assc_core"/>
    <property type="match status" value="1"/>
</dbReference>
<evidence type="ECO:0000256" key="5">
    <source>
        <dbReference type="ARBA" id="ARBA00023026"/>
    </source>
</evidence>
<feature type="transmembrane region" description="Helical" evidence="6">
    <location>
        <begin position="1910"/>
        <end position="1928"/>
    </location>
</feature>
<protein>
    <submittedName>
        <fullName evidence="8">Type IV secretion protein Rhs</fullName>
    </submittedName>
</protein>
<keyword evidence="3" id="KW-0732">Signal</keyword>
<accession>A0ABY2N9I8</accession>
<dbReference type="InterPro" id="IPR028994">
    <property type="entry name" value="Integrin_alpha_N"/>
</dbReference>
<dbReference type="Gene3D" id="2.130.10.130">
    <property type="entry name" value="Integrin alpha, N-terminal"/>
    <property type="match status" value="1"/>
</dbReference>
<dbReference type="EMBL" id="RQGT01000032">
    <property type="protein sequence ID" value="TGM18976.1"/>
    <property type="molecule type" value="Genomic_DNA"/>
</dbReference>
<dbReference type="Pfam" id="PF13517">
    <property type="entry name" value="FG-GAP_3"/>
    <property type="match status" value="1"/>
</dbReference>
<keyword evidence="6" id="KW-1133">Transmembrane helix</keyword>
<dbReference type="PANTHER" id="PTHR32305:SF15">
    <property type="entry name" value="PROTEIN RHSA-RELATED"/>
    <property type="match status" value="1"/>
</dbReference>
<evidence type="ECO:0000256" key="2">
    <source>
        <dbReference type="ARBA" id="ARBA00022525"/>
    </source>
</evidence>